<keyword evidence="3" id="KW-1185">Reference proteome</keyword>
<dbReference type="Proteomes" id="UP000325516">
    <property type="component" value="Chromosome"/>
</dbReference>
<protein>
    <submittedName>
        <fullName evidence="2">Potassium transporter Kef</fullName>
    </submittedName>
</protein>
<organism evidence="2 3">
    <name type="scientific">Microbacterium lushaniae</name>
    <dbReference type="NCBI Taxonomy" id="2614639"/>
    <lineage>
        <taxon>Bacteria</taxon>
        <taxon>Bacillati</taxon>
        <taxon>Actinomycetota</taxon>
        <taxon>Actinomycetes</taxon>
        <taxon>Micrococcales</taxon>
        <taxon>Microbacteriaceae</taxon>
        <taxon>Microbacterium</taxon>
    </lineage>
</organism>
<evidence type="ECO:0000313" key="3">
    <source>
        <dbReference type="Proteomes" id="UP000325516"/>
    </source>
</evidence>
<sequence length="220" mass="22514">MGGAPEVNRLPGHLADQSLPSGAPEPVAGVDWTVAERNVRRAGGDPARFSASIAGALRAAGGADDVTALAGIAAWRSGALAYRDDALARIGTLGQDGREGAAAALGLEPGELDEFVERQGTDRFWWPGRASASGYVCAVGGFAGLGGAWVAPPVSGVALSTPGAFAIRAGDEWWRLDADVWGSQLSWLDAEPDDVAQAGPASIVCLPDSYLAWVHVRAAA</sequence>
<dbReference type="AlphaFoldDB" id="A0A5J6L6I9"/>
<evidence type="ECO:0000313" key="2">
    <source>
        <dbReference type="EMBL" id="QEW04045.1"/>
    </source>
</evidence>
<name>A0A5J6L6I9_9MICO</name>
<proteinExistence type="predicted"/>
<dbReference type="EMBL" id="CP044232">
    <property type="protein sequence ID" value="QEW04045.1"/>
    <property type="molecule type" value="Genomic_DNA"/>
</dbReference>
<evidence type="ECO:0000256" key="1">
    <source>
        <dbReference type="SAM" id="MobiDB-lite"/>
    </source>
</evidence>
<gene>
    <name evidence="2" type="ORF">F6J85_13725</name>
</gene>
<accession>A0A5J6L6I9</accession>
<reference evidence="3" key="1">
    <citation type="submission" date="2019-09" db="EMBL/GenBank/DDBJ databases">
        <title>Mumia zhuanghuii sp. nov. isolated from the intestinal contents of plateau pika (Ochotona curzoniae) in the Qinghai-Tibet plateau of China.</title>
        <authorList>
            <person name="Tian Z."/>
        </authorList>
    </citation>
    <scope>NUCLEOTIDE SEQUENCE [LARGE SCALE GENOMIC DNA]</scope>
    <source>
        <strain evidence="3">L-031</strain>
    </source>
</reference>
<dbReference type="KEGG" id="mlz:F6J85_13725"/>
<feature type="region of interest" description="Disordered" evidence="1">
    <location>
        <begin position="1"/>
        <end position="27"/>
    </location>
</feature>